<keyword evidence="10" id="KW-0653">Protein transport</keyword>
<dbReference type="Gene3D" id="1.20.81.30">
    <property type="entry name" value="Type II secretion system (T2SS), domain F"/>
    <property type="match status" value="2"/>
</dbReference>
<feature type="transmembrane region" description="Helical" evidence="15">
    <location>
        <begin position="212"/>
        <end position="238"/>
    </location>
</feature>
<comment type="subcellular location">
    <subcellularLocation>
        <location evidence="2">Cell inner membrane</location>
        <topology evidence="2">Multi-pass membrane protein</topology>
    </subcellularLocation>
    <subcellularLocation>
        <location evidence="14">Cell membrane</location>
        <topology evidence="14">Multi-pass membrane protein</topology>
    </subcellularLocation>
</comment>
<dbReference type="EMBL" id="AP019860">
    <property type="protein sequence ID" value="BBM81757.1"/>
    <property type="molecule type" value="Genomic_DNA"/>
</dbReference>
<dbReference type="PRINTS" id="PR00812">
    <property type="entry name" value="BCTERIALGSPF"/>
</dbReference>
<keyword evidence="7 14" id="KW-0812">Transmembrane</keyword>
<keyword evidence="5" id="KW-1003">Cell membrane</keyword>
<dbReference type="InterPro" id="IPR001992">
    <property type="entry name" value="T2SS_GspF/T4SS_PilC_CS"/>
</dbReference>
<dbReference type="GO" id="GO:0005886">
    <property type="term" value="C:plasma membrane"/>
    <property type="evidence" value="ECO:0007669"/>
    <property type="project" value="UniProtKB-SubCell"/>
</dbReference>
<evidence type="ECO:0000313" key="18">
    <source>
        <dbReference type="Proteomes" id="UP000326354"/>
    </source>
</evidence>
<dbReference type="InterPro" id="IPR018076">
    <property type="entry name" value="T2SS_GspF_dom"/>
</dbReference>
<keyword evidence="12 15" id="KW-0472">Membrane</keyword>
<evidence type="ECO:0000256" key="9">
    <source>
        <dbReference type="ARBA" id="ARBA00022837"/>
    </source>
</evidence>
<reference evidence="17 18" key="1">
    <citation type="submission" date="2019-08" db="EMBL/GenBank/DDBJ databases">
        <title>Complete genome sequence of Candidatus Uab amorphum.</title>
        <authorList>
            <person name="Shiratori T."/>
            <person name="Suzuki S."/>
            <person name="Kakizawa Y."/>
            <person name="Ishida K."/>
        </authorList>
    </citation>
    <scope>NUCLEOTIDE SEQUENCE [LARGE SCALE GENOMIC DNA]</scope>
    <source>
        <strain evidence="17 18">SRT547</strain>
    </source>
</reference>
<keyword evidence="18" id="KW-1185">Reference proteome</keyword>
<dbReference type="GO" id="GO:0015628">
    <property type="term" value="P:protein secretion by the type II secretion system"/>
    <property type="evidence" value="ECO:0007669"/>
    <property type="project" value="InterPro"/>
</dbReference>
<dbReference type="RefSeq" id="WP_151966024.1">
    <property type="nucleotide sequence ID" value="NZ_AP019860.1"/>
</dbReference>
<evidence type="ECO:0000256" key="10">
    <source>
        <dbReference type="ARBA" id="ARBA00022927"/>
    </source>
</evidence>
<feature type="domain" description="Type II secretion system protein GspF" evidence="16">
    <location>
        <begin position="71"/>
        <end position="193"/>
    </location>
</feature>
<dbReference type="FunFam" id="1.20.81.30:FF:000001">
    <property type="entry name" value="Type II secretion system protein F"/>
    <property type="match status" value="2"/>
</dbReference>
<evidence type="ECO:0000256" key="6">
    <source>
        <dbReference type="ARBA" id="ARBA00022519"/>
    </source>
</evidence>
<dbReference type="GO" id="GO:0046872">
    <property type="term" value="F:metal ion binding"/>
    <property type="evidence" value="ECO:0007669"/>
    <property type="project" value="UniProtKB-KW"/>
</dbReference>
<evidence type="ECO:0000256" key="1">
    <source>
        <dbReference type="ARBA" id="ARBA00002684"/>
    </source>
</evidence>
<evidence type="ECO:0000256" key="2">
    <source>
        <dbReference type="ARBA" id="ARBA00004429"/>
    </source>
</evidence>
<dbReference type="KEGG" id="uam:UABAM_00096"/>
<dbReference type="NCBIfam" id="TIGR02120">
    <property type="entry name" value="GspF"/>
    <property type="match status" value="1"/>
</dbReference>
<dbReference type="InterPro" id="IPR003004">
    <property type="entry name" value="GspF/PilC"/>
</dbReference>
<keyword evidence="6" id="KW-0997">Cell inner membrane</keyword>
<keyword evidence="4 14" id="KW-0813">Transport</keyword>
<evidence type="ECO:0000313" key="17">
    <source>
        <dbReference type="EMBL" id="BBM81757.1"/>
    </source>
</evidence>
<dbReference type="GO" id="GO:0015627">
    <property type="term" value="C:type II protein secretion system complex"/>
    <property type="evidence" value="ECO:0007669"/>
    <property type="project" value="InterPro"/>
</dbReference>
<evidence type="ECO:0000256" key="11">
    <source>
        <dbReference type="ARBA" id="ARBA00022989"/>
    </source>
</evidence>
<proteinExistence type="inferred from homology"/>
<evidence type="ECO:0000259" key="16">
    <source>
        <dbReference type="Pfam" id="PF00482"/>
    </source>
</evidence>
<comment type="similarity">
    <text evidence="3 14">Belongs to the GSP F family.</text>
</comment>
<keyword evidence="9" id="KW-0106">Calcium</keyword>
<organism evidence="17 18">
    <name type="scientific">Uabimicrobium amorphum</name>
    <dbReference type="NCBI Taxonomy" id="2596890"/>
    <lineage>
        <taxon>Bacteria</taxon>
        <taxon>Pseudomonadati</taxon>
        <taxon>Planctomycetota</taxon>
        <taxon>Candidatus Uabimicrobiia</taxon>
        <taxon>Candidatus Uabimicrobiales</taxon>
        <taxon>Candidatus Uabimicrobiaceae</taxon>
        <taxon>Candidatus Uabimicrobium</taxon>
    </lineage>
</organism>
<evidence type="ECO:0000256" key="13">
    <source>
        <dbReference type="ARBA" id="ARBA00030750"/>
    </source>
</evidence>
<dbReference type="PROSITE" id="PS00874">
    <property type="entry name" value="T2SP_F"/>
    <property type="match status" value="1"/>
</dbReference>
<feature type="transmembrane region" description="Helical" evidence="15">
    <location>
        <begin position="169"/>
        <end position="192"/>
    </location>
</feature>
<evidence type="ECO:0000256" key="5">
    <source>
        <dbReference type="ARBA" id="ARBA00022475"/>
    </source>
</evidence>
<dbReference type="PANTHER" id="PTHR30012:SF0">
    <property type="entry name" value="TYPE II SECRETION SYSTEM PROTEIN F-RELATED"/>
    <property type="match status" value="1"/>
</dbReference>
<dbReference type="OrthoDB" id="9805682at2"/>
<keyword evidence="8" id="KW-0479">Metal-binding</keyword>
<protein>
    <recommendedName>
        <fullName evidence="13">General secretion pathway protein F</fullName>
    </recommendedName>
</protein>
<evidence type="ECO:0000256" key="4">
    <source>
        <dbReference type="ARBA" id="ARBA00022448"/>
    </source>
</evidence>
<dbReference type="InterPro" id="IPR042094">
    <property type="entry name" value="T2SS_GspF_sf"/>
</dbReference>
<evidence type="ECO:0000256" key="3">
    <source>
        <dbReference type="ARBA" id="ARBA00005745"/>
    </source>
</evidence>
<evidence type="ECO:0000256" key="14">
    <source>
        <dbReference type="RuleBase" id="RU003923"/>
    </source>
</evidence>
<dbReference type="AlphaFoldDB" id="A0A5S9F0M2"/>
<accession>A0A5S9F0M2</accession>
<dbReference type="Proteomes" id="UP000326354">
    <property type="component" value="Chromosome"/>
</dbReference>
<keyword evidence="11 15" id="KW-1133">Transmembrane helix</keyword>
<evidence type="ECO:0000256" key="8">
    <source>
        <dbReference type="ARBA" id="ARBA00022723"/>
    </source>
</evidence>
<dbReference type="Pfam" id="PF00482">
    <property type="entry name" value="T2SSF"/>
    <property type="match status" value="2"/>
</dbReference>
<gene>
    <name evidence="17" type="ORF">UABAM_00096</name>
</gene>
<name>A0A5S9F0M2_UABAM</name>
<comment type="function">
    <text evidence="1">Component of the type II secretion system inner membrane complex required for the energy-dependent secretion of extracellular factors such as proteases and toxins from the periplasm.</text>
</comment>
<dbReference type="PANTHER" id="PTHR30012">
    <property type="entry name" value="GENERAL SECRETION PATHWAY PROTEIN"/>
    <property type="match status" value="1"/>
</dbReference>
<dbReference type="InterPro" id="IPR011850">
    <property type="entry name" value="T2SS_GspF"/>
</dbReference>
<feature type="domain" description="Type II secretion system protein GspF" evidence="16">
    <location>
        <begin position="274"/>
        <end position="395"/>
    </location>
</feature>
<evidence type="ECO:0000256" key="12">
    <source>
        <dbReference type="ARBA" id="ARBA00023136"/>
    </source>
</evidence>
<evidence type="ECO:0000256" key="7">
    <source>
        <dbReference type="ARBA" id="ARBA00022692"/>
    </source>
</evidence>
<evidence type="ECO:0000256" key="15">
    <source>
        <dbReference type="SAM" id="Phobius"/>
    </source>
</evidence>
<sequence length="402" mass="44579">MPIYEYKALGKSGQIKRGLIDADSPKDARDKLRMDRIHVMDLKVMNKKKSASGSKGRSGKKIKPMELAMITRQLATLIESDIKLREAISVLIDQIEDKSVQIVFRDIREKITAGTTFADALAQHAHVFPELYIHMVRAGEAAGNLDTILNQLANYLQAQSRMKGKVSAALAYPMMMSLIGVVVVIFLVTFVVPKIRRAIESQGAELPVPTKILIFLSDFFINWWWLVLGIVIALAIAFKSFISSQSGRRAFDRFCLSLPIFGILFKKQSVSRFAVTFSTLLQSGLPALESLRIVRNVVDNKVMEETLDEVEKNIIDGNGISVAIRKSDVFPSVVGYMISVGEQSGNLDKVLVKIASAYDEEVEITTQKVTSLLEPIMIVSLSAIVGFIVLAIIMPIMQMSQL</sequence>
<feature type="transmembrane region" description="Helical" evidence="15">
    <location>
        <begin position="376"/>
        <end position="397"/>
    </location>
</feature>